<name>A0A243RSH6_9ACTN</name>
<comment type="subcellular location">
    <subcellularLocation>
        <location evidence="1">Cell membrane</location>
        <topology evidence="1">Multi-pass membrane protein</topology>
    </subcellularLocation>
</comment>
<feature type="transmembrane region" description="Helical" evidence="6">
    <location>
        <begin position="218"/>
        <end position="237"/>
    </location>
</feature>
<feature type="transmembrane region" description="Helical" evidence="6">
    <location>
        <begin position="321"/>
        <end position="340"/>
    </location>
</feature>
<keyword evidence="5 6" id="KW-0472">Membrane</keyword>
<keyword evidence="3 6" id="KW-0812">Transmembrane</keyword>
<dbReference type="GO" id="GO:0005886">
    <property type="term" value="C:plasma membrane"/>
    <property type="evidence" value="ECO:0007669"/>
    <property type="project" value="UniProtKB-SubCell"/>
</dbReference>
<dbReference type="PANTHER" id="PTHR30250:SF11">
    <property type="entry name" value="O-ANTIGEN TRANSPORTER-RELATED"/>
    <property type="match status" value="1"/>
</dbReference>
<feature type="transmembrane region" description="Helical" evidence="6">
    <location>
        <begin position="289"/>
        <end position="309"/>
    </location>
</feature>
<dbReference type="RefSeq" id="WP_086570202.1">
    <property type="nucleotide sequence ID" value="NZ_NGFP01000028.1"/>
</dbReference>
<dbReference type="EMBL" id="NGFP01000028">
    <property type="protein sequence ID" value="OUC97975.1"/>
    <property type="molecule type" value="Genomic_DNA"/>
</dbReference>
<dbReference type="PANTHER" id="PTHR30250">
    <property type="entry name" value="PST FAMILY PREDICTED COLANIC ACID TRANSPORTER"/>
    <property type="match status" value="1"/>
</dbReference>
<feature type="transmembrane region" description="Helical" evidence="6">
    <location>
        <begin position="86"/>
        <end position="110"/>
    </location>
</feature>
<dbReference type="Pfam" id="PF01943">
    <property type="entry name" value="Polysacc_synt"/>
    <property type="match status" value="1"/>
</dbReference>
<evidence type="ECO:0000256" key="1">
    <source>
        <dbReference type="ARBA" id="ARBA00004651"/>
    </source>
</evidence>
<keyword evidence="4 6" id="KW-1133">Transmembrane helix</keyword>
<feature type="transmembrane region" description="Helical" evidence="6">
    <location>
        <begin position="352"/>
        <end position="372"/>
    </location>
</feature>
<protein>
    <submittedName>
        <fullName evidence="7">Uncharacterized protein</fullName>
    </submittedName>
</protein>
<proteinExistence type="predicted"/>
<evidence type="ECO:0000313" key="7">
    <source>
        <dbReference type="EMBL" id="OUC97975.1"/>
    </source>
</evidence>
<accession>A0A243RSH6</accession>
<evidence type="ECO:0000256" key="2">
    <source>
        <dbReference type="ARBA" id="ARBA00022475"/>
    </source>
</evidence>
<keyword evidence="2" id="KW-1003">Cell membrane</keyword>
<feature type="transmembrane region" description="Helical" evidence="6">
    <location>
        <begin position="21"/>
        <end position="39"/>
    </location>
</feature>
<feature type="transmembrane region" description="Helical" evidence="6">
    <location>
        <begin position="45"/>
        <end position="65"/>
    </location>
</feature>
<feature type="transmembrane region" description="Helical" evidence="6">
    <location>
        <begin position="116"/>
        <end position="133"/>
    </location>
</feature>
<organism evidence="7 8">
    <name type="scientific">Streptosporangium minutum</name>
    <dbReference type="NCBI Taxonomy" id="569862"/>
    <lineage>
        <taxon>Bacteria</taxon>
        <taxon>Bacillati</taxon>
        <taxon>Actinomycetota</taxon>
        <taxon>Actinomycetes</taxon>
        <taxon>Streptosporangiales</taxon>
        <taxon>Streptosporangiaceae</taxon>
        <taxon>Streptosporangium</taxon>
    </lineage>
</organism>
<feature type="transmembrane region" description="Helical" evidence="6">
    <location>
        <begin position="145"/>
        <end position="164"/>
    </location>
</feature>
<dbReference type="AlphaFoldDB" id="A0A243RSH6"/>
<comment type="caution">
    <text evidence="7">The sequence shown here is derived from an EMBL/GenBank/DDBJ whole genome shotgun (WGS) entry which is preliminary data.</text>
</comment>
<reference evidence="7 8" key="1">
    <citation type="submission" date="2017-05" db="EMBL/GenBank/DDBJ databases">
        <title>Biotechnological potential of actinobacteria isolated from South African environments.</title>
        <authorList>
            <person name="Le Roes-Hill M."/>
            <person name="Prins A."/>
            <person name="Durrell K.A."/>
        </authorList>
    </citation>
    <scope>NUCLEOTIDE SEQUENCE [LARGE SCALE GENOMIC DNA]</scope>
    <source>
        <strain evidence="7">M26</strain>
    </source>
</reference>
<feature type="transmembrane region" description="Helical" evidence="6">
    <location>
        <begin position="378"/>
        <end position="400"/>
    </location>
</feature>
<evidence type="ECO:0000256" key="3">
    <source>
        <dbReference type="ARBA" id="ARBA00022692"/>
    </source>
</evidence>
<evidence type="ECO:0000256" key="6">
    <source>
        <dbReference type="SAM" id="Phobius"/>
    </source>
</evidence>
<evidence type="ECO:0000256" key="4">
    <source>
        <dbReference type="ARBA" id="ARBA00022989"/>
    </source>
</evidence>
<feature type="transmembrane region" description="Helical" evidence="6">
    <location>
        <begin position="243"/>
        <end position="268"/>
    </location>
</feature>
<feature type="transmembrane region" description="Helical" evidence="6">
    <location>
        <begin position="170"/>
        <end position="191"/>
    </location>
</feature>
<gene>
    <name evidence="7" type="ORF">CA984_09020</name>
</gene>
<evidence type="ECO:0000256" key="5">
    <source>
        <dbReference type="ARBA" id="ARBA00023136"/>
    </source>
</evidence>
<evidence type="ECO:0000313" key="8">
    <source>
        <dbReference type="Proteomes" id="UP000194761"/>
    </source>
</evidence>
<dbReference type="Proteomes" id="UP000194761">
    <property type="component" value="Unassembled WGS sequence"/>
</dbReference>
<dbReference type="InterPro" id="IPR002797">
    <property type="entry name" value="Polysacc_synth"/>
</dbReference>
<sequence length="449" mass="47114">MPRTADLSSPLGRVAQTIGSQTVRVLLGAVTGVLIARAIQPEGRGIYSVIATTALTAIVLGHLSVEKSQIYLWTDQTRQRALLANGLVLGLTLGTATALAGLALMTAGAMPTTSPLLALALLTVPFGVAATNLRGIASLQSRMDIVNRGTIATALSQCLPLLVFTALGHVTVTTVIVCWVTSIILPFVLLVRSLRPRPRRMEGRLACRQLALGGRYHLGLVAFYLLMTVDILLLNALSSAAAVGIYTVAVTMLSLAGIPAEAITKVVLPRQAHGDIHHAEQITARALRINLVLSSAFIGALAAVSPVLIPLVYGRSFAGSVAPLLALAPGTIALSLIRLVEQYLVRLGRPISMTLISVGALTANVLLNVALIPRWGALGAALASTAAYILMASIEVSWFARSARLPLHALLPRPSDVRAVLTPVGSALAPLTPSKVIARRRRRSGQRVG</sequence>
<keyword evidence="8" id="KW-1185">Reference proteome</keyword>
<dbReference type="InterPro" id="IPR050833">
    <property type="entry name" value="Poly_Biosynth_Transport"/>
</dbReference>